<comment type="caution">
    <text evidence="2">The sequence shown here is derived from an EMBL/GenBank/DDBJ whole genome shotgun (WGS) entry which is preliminary data.</text>
</comment>
<dbReference type="Proteomes" id="UP000325690">
    <property type="component" value="Unassembled WGS sequence"/>
</dbReference>
<feature type="region of interest" description="Disordered" evidence="1">
    <location>
        <begin position="1"/>
        <end position="40"/>
    </location>
</feature>
<accession>A0A5N5VFE1</accession>
<dbReference type="GeneID" id="80426482"/>
<proteinExistence type="predicted"/>
<protein>
    <submittedName>
        <fullName evidence="2">Uncharacterized protein</fullName>
    </submittedName>
</protein>
<evidence type="ECO:0000313" key="2">
    <source>
        <dbReference type="EMBL" id="KAB7759320.1"/>
    </source>
</evidence>
<keyword evidence="3" id="KW-1185">Reference proteome</keyword>
<evidence type="ECO:0000313" key="3">
    <source>
        <dbReference type="Proteomes" id="UP000325690"/>
    </source>
</evidence>
<dbReference type="EMBL" id="ANBP01000002">
    <property type="protein sequence ID" value="KAB7759320.1"/>
    <property type="molecule type" value="Genomic_DNA"/>
</dbReference>
<organism evidence="2 3">
    <name type="scientific">Mycolicibacterium phlei DSM 43239 = CCUG 21000</name>
    <dbReference type="NCBI Taxonomy" id="1226750"/>
    <lineage>
        <taxon>Bacteria</taxon>
        <taxon>Bacillati</taxon>
        <taxon>Actinomycetota</taxon>
        <taxon>Actinomycetes</taxon>
        <taxon>Mycobacteriales</taxon>
        <taxon>Mycobacteriaceae</taxon>
        <taxon>Mycolicibacterium</taxon>
    </lineage>
</organism>
<feature type="compositionally biased region" description="Basic and acidic residues" evidence="1">
    <location>
        <begin position="11"/>
        <end position="22"/>
    </location>
</feature>
<dbReference type="RefSeq" id="WP_003886060.1">
    <property type="nucleotide sequence ID" value="NZ_ANBO01000042.1"/>
</dbReference>
<evidence type="ECO:0000256" key="1">
    <source>
        <dbReference type="SAM" id="MobiDB-lite"/>
    </source>
</evidence>
<name>A0A5N5VFE1_MYCPH</name>
<dbReference type="AlphaFoldDB" id="A0A5N5VFE1"/>
<reference evidence="2 3" key="1">
    <citation type="submission" date="2012-10" db="EMBL/GenBank/DDBJ databases">
        <title>The draft sequence of the Mycobacterium pheli genome.</title>
        <authorList>
            <person name="Pettersson B.M.F."/>
            <person name="Das S."/>
            <person name="Dasgupta S."/>
            <person name="Bhattacharya A."/>
            <person name="Kirsebom L.A."/>
        </authorList>
    </citation>
    <scope>NUCLEOTIDE SEQUENCE [LARGE SCALE GENOMIC DNA]</scope>
    <source>
        <strain evidence="2 3">CCUG 21000</strain>
    </source>
</reference>
<gene>
    <name evidence="2" type="ORF">MPHL21000_03665</name>
</gene>
<sequence length="40" mass="4681">MDSSNLFSHPQKPEYISKDRNNDPVSMPVFSDRQDRKARS</sequence>